<organism evidence="1 2">
    <name type="scientific">Cytobacillus oceanisediminis</name>
    <dbReference type="NCBI Taxonomy" id="665099"/>
    <lineage>
        <taxon>Bacteria</taxon>
        <taxon>Bacillati</taxon>
        <taxon>Bacillota</taxon>
        <taxon>Bacilli</taxon>
        <taxon>Bacillales</taxon>
        <taxon>Bacillaceae</taxon>
        <taxon>Cytobacillus</taxon>
    </lineage>
</organism>
<gene>
    <name evidence="1" type="ORF">DFO73_106257</name>
</gene>
<dbReference type="RefSeq" id="WP_110065280.1">
    <property type="nucleotide sequence ID" value="NZ_QGTW01000006.1"/>
</dbReference>
<accession>A0A2V2ZVH3</accession>
<dbReference type="AlphaFoldDB" id="A0A2V2ZVH3"/>
<dbReference type="OrthoDB" id="2381102at2"/>
<evidence type="ECO:0000313" key="1">
    <source>
        <dbReference type="EMBL" id="PWW28441.1"/>
    </source>
</evidence>
<comment type="caution">
    <text evidence="1">The sequence shown here is derived from an EMBL/GenBank/DDBJ whole genome shotgun (WGS) entry which is preliminary data.</text>
</comment>
<protein>
    <submittedName>
        <fullName evidence="1">Uncharacterized protein</fullName>
    </submittedName>
</protein>
<name>A0A2V2ZVH3_9BACI</name>
<proteinExistence type="predicted"/>
<reference evidence="1 2" key="1">
    <citation type="submission" date="2018-05" db="EMBL/GenBank/DDBJ databases">
        <title>Freshwater and sediment microbial communities from various areas in North America, analyzing microbe dynamics in response to fracking.</title>
        <authorList>
            <person name="Lamendella R."/>
        </authorList>
    </citation>
    <scope>NUCLEOTIDE SEQUENCE [LARGE SCALE GENOMIC DNA]</scope>
    <source>
        <strain evidence="1 2">15_TX</strain>
    </source>
</reference>
<dbReference type="Proteomes" id="UP000247150">
    <property type="component" value="Unassembled WGS sequence"/>
</dbReference>
<sequence length="61" mass="7211">MEYIRMTNIEEPSDENECEISSDLVVKFLTKCYSVHSTKPQEWYSMIEQLKEKENLALLPV</sequence>
<evidence type="ECO:0000313" key="2">
    <source>
        <dbReference type="Proteomes" id="UP000247150"/>
    </source>
</evidence>
<dbReference type="EMBL" id="QGTW01000006">
    <property type="protein sequence ID" value="PWW28441.1"/>
    <property type="molecule type" value="Genomic_DNA"/>
</dbReference>